<evidence type="ECO:0000313" key="1">
    <source>
        <dbReference type="EMBL" id="MFC3876762.1"/>
    </source>
</evidence>
<sequence>MRLELQSTINKSPMTVFTSLSEGITVFTKSGHITASANNKKLLLHTFQLKPEKICRNIRNPEVAITTIIGSNNTSIIKAILKYEIAESNVLKRLIYNLFGKLVLKNKVAYYLADFKFRVEKWA</sequence>
<dbReference type="RefSeq" id="WP_386097973.1">
    <property type="nucleotide sequence ID" value="NZ_JBHSAT010000004.1"/>
</dbReference>
<comment type="caution">
    <text evidence="1">The sequence shown here is derived from an EMBL/GenBank/DDBJ whole genome shotgun (WGS) entry which is preliminary data.</text>
</comment>
<reference evidence="2" key="1">
    <citation type="journal article" date="2019" name="Int. J. Syst. Evol. Microbiol.">
        <title>The Global Catalogue of Microorganisms (GCM) 10K type strain sequencing project: providing services to taxonomists for standard genome sequencing and annotation.</title>
        <authorList>
            <consortium name="The Broad Institute Genomics Platform"/>
            <consortium name="The Broad Institute Genome Sequencing Center for Infectious Disease"/>
            <person name="Wu L."/>
            <person name="Ma J."/>
        </authorList>
    </citation>
    <scope>NUCLEOTIDE SEQUENCE [LARGE SCALE GENOMIC DNA]</scope>
    <source>
        <strain evidence="2">CECT 8979</strain>
    </source>
</reference>
<keyword evidence="2" id="KW-1185">Reference proteome</keyword>
<evidence type="ECO:0000313" key="2">
    <source>
        <dbReference type="Proteomes" id="UP001595812"/>
    </source>
</evidence>
<proteinExistence type="predicted"/>
<organism evidence="1 2">
    <name type="scientific">Winogradskyella maritima</name>
    <dbReference type="NCBI Taxonomy" id="1517766"/>
    <lineage>
        <taxon>Bacteria</taxon>
        <taxon>Pseudomonadati</taxon>
        <taxon>Bacteroidota</taxon>
        <taxon>Flavobacteriia</taxon>
        <taxon>Flavobacteriales</taxon>
        <taxon>Flavobacteriaceae</taxon>
        <taxon>Winogradskyella</taxon>
    </lineage>
</organism>
<name>A0ABV8AJD0_9FLAO</name>
<dbReference type="EMBL" id="JBHSAT010000004">
    <property type="protein sequence ID" value="MFC3876762.1"/>
    <property type="molecule type" value="Genomic_DNA"/>
</dbReference>
<gene>
    <name evidence="1" type="ORF">ACFOSX_05910</name>
</gene>
<dbReference type="Proteomes" id="UP001595812">
    <property type="component" value="Unassembled WGS sequence"/>
</dbReference>
<accession>A0ABV8AJD0</accession>
<protein>
    <submittedName>
        <fullName evidence="1">Uncharacterized protein</fullName>
    </submittedName>
</protein>